<keyword evidence="6" id="KW-1185">Reference proteome</keyword>
<evidence type="ECO:0000313" key="3">
    <source>
        <dbReference type="EMBL" id="RAJ94642.1"/>
    </source>
</evidence>
<evidence type="ECO:0000313" key="5">
    <source>
        <dbReference type="Proteomes" id="UP000249203"/>
    </source>
</evidence>
<gene>
    <name evidence="3" type="ORF">B0I24_11446</name>
    <name evidence="4" type="ORF">CWE07_12775</name>
</gene>
<dbReference type="Proteomes" id="UP000287865">
    <property type="component" value="Unassembled WGS sequence"/>
</dbReference>
<evidence type="ECO:0000256" key="1">
    <source>
        <dbReference type="ARBA" id="ARBA00008645"/>
    </source>
</evidence>
<dbReference type="RefSeq" id="WP_111570210.1">
    <property type="nucleotide sequence ID" value="NZ_PIPK01000015.1"/>
</dbReference>
<evidence type="ECO:0000259" key="2">
    <source>
        <dbReference type="Pfam" id="PF00561"/>
    </source>
</evidence>
<name>A0A327WTQ8_9GAMM</name>
<reference evidence="3 5" key="2">
    <citation type="submission" date="2018-06" db="EMBL/GenBank/DDBJ databases">
        <title>Genomic Encyclopedia of Type Strains, Phase III (KMG-III): the genomes of soil and plant-associated and newly described type strains.</title>
        <authorList>
            <person name="Whitman W."/>
        </authorList>
    </citation>
    <scope>NUCLEOTIDE SEQUENCE [LARGE SCALE GENOMIC DNA]</scope>
    <source>
        <strain evidence="3 5">CGMCC 1.15366</strain>
    </source>
</reference>
<dbReference type="GO" id="GO:0016787">
    <property type="term" value="F:hydrolase activity"/>
    <property type="evidence" value="ECO:0007669"/>
    <property type="project" value="UniProtKB-KW"/>
</dbReference>
<dbReference type="InterPro" id="IPR000073">
    <property type="entry name" value="AB_hydrolase_1"/>
</dbReference>
<dbReference type="Proteomes" id="UP000249203">
    <property type="component" value="Unassembled WGS sequence"/>
</dbReference>
<dbReference type="EMBL" id="QLMD01000014">
    <property type="protein sequence ID" value="RAJ94642.1"/>
    <property type="molecule type" value="Genomic_DNA"/>
</dbReference>
<proteinExistence type="inferred from homology"/>
<feature type="domain" description="AB hydrolase-1" evidence="2">
    <location>
        <begin position="32"/>
        <end position="264"/>
    </location>
</feature>
<sequence length="282" mass="31672">MQRNMNHASMRDRARQVVRRNNVVVMGEGAQTLLLTHGFGCDQRIWHKVIPLLSTQYRLVMFDHVGSGDSQVSAYCANKYRTLHAYAEDMLDVVAALNLDAPILIAHSGSCSIGVLAEHTRPQTFSRMVLVNPAPKYVSDSDLDAGFQPDEVQQTLQLMREDYPQWCQQMAQHAMQNSTRPELSARLQASFIQSNPQIMYNFARAILYSDFRREYAQIRCPVSLVHCQQDVVVPTSMIDYLHTTLADSEVISLAADGHFPQISHSTALVAALRDILARQNAA</sequence>
<dbReference type="Gene3D" id="3.40.50.1820">
    <property type="entry name" value="alpha/beta hydrolase"/>
    <property type="match status" value="1"/>
</dbReference>
<dbReference type="InterPro" id="IPR029058">
    <property type="entry name" value="AB_hydrolase_fold"/>
</dbReference>
<evidence type="ECO:0000313" key="6">
    <source>
        <dbReference type="Proteomes" id="UP000287865"/>
    </source>
</evidence>
<dbReference type="SUPFAM" id="SSF53474">
    <property type="entry name" value="alpha/beta-Hydrolases"/>
    <property type="match status" value="1"/>
</dbReference>
<dbReference type="OrthoDB" id="8680283at2"/>
<protein>
    <submittedName>
        <fullName evidence="4">Alpha/beta hydrolase</fullName>
    </submittedName>
    <submittedName>
        <fullName evidence="3">Sigma-B regulation protein RsbQ</fullName>
    </submittedName>
</protein>
<evidence type="ECO:0000313" key="4">
    <source>
        <dbReference type="EMBL" id="RUO19739.1"/>
    </source>
</evidence>
<dbReference type="EMBL" id="PIPK01000015">
    <property type="protein sequence ID" value="RUO19739.1"/>
    <property type="molecule type" value="Genomic_DNA"/>
</dbReference>
<comment type="caution">
    <text evidence="3">The sequence shown here is derived from an EMBL/GenBank/DDBJ whole genome shotgun (WGS) entry which is preliminary data.</text>
</comment>
<comment type="similarity">
    <text evidence="1">Belongs to the AB hydrolase superfamily.</text>
</comment>
<keyword evidence="4" id="KW-0378">Hydrolase</keyword>
<dbReference type="AlphaFoldDB" id="A0A327WTQ8"/>
<accession>A0A327WTQ8</accession>
<dbReference type="Pfam" id="PF00561">
    <property type="entry name" value="Abhydrolase_1"/>
    <property type="match status" value="1"/>
</dbReference>
<dbReference type="PANTHER" id="PTHR43039">
    <property type="entry name" value="ESTERASE-RELATED"/>
    <property type="match status" value="1"/>
</dbReference>
<organism evidence="3 5">
    <name type="scientific">Aliidiomarina maris</name>
    <dbReference type="NCBI Taxonomy" id="531312"/>
    <lineage>
        <taxon>Bacteria</taxon>
        <taxon>Pseudomonadati</taxon>
        <taxon>Pseudomonadota</taxon>
        <taxon>Gammaproteobacteria</taxon>
        <taxon>Alteromonadales</taxon>
        <taxon>Idiomarinaceae</taxon>
        <taxon>Aliidiomarina</taxon>
    </lineage>
</organism>
<reference evidence="4 6" key="1">
    <citation type="journal article" date="2018" name="Front. Microbiol.">
        <title>Genome-Based Analysis Reveals the Taxonomy and Diversity of the Family Idiomarinaceae.</title>
        <authorList>
            <person name="Liu Y."/>
            <person name="Lai Q."/>
            <person name="Shao Z."/>
        </authorList>
    </citation>
    <scope>NUCLEOTIDE SEQUENCE [LARGE SCALE GENOMIC DNA]</scope>
    <source>
        <strain evidence="4 6">CF12-14</strain>
    </source>
</reference>